<evidence type="ECO:0000313" key="3">
    <source>
        <dbReference type="EMBL" id="KOF93084.1"/>
    </source>
</evidence>
<dbReference type="FunFam" id="2.60.40.780:FF:000001">
    <property type="entry name" value="von Hippel-Lindau disease tumor suppressor"/>
    <property type="match status" value="1"/>
</dbReference>
<dbReference type="STRING" id="37653.A0A0L8HV51"/>
<feature type="domain" description="von Hippel-Lindau disease tumour suppressor beta" evidence="2">
    <location>
        <begin position="10"/>
        <end position="84"/>
    </location>
</feature>
<dbReference type="CDD" id="cd05468">
    <property type="entry name" value="pVHL"/>
    <property type="match status" value="1"/>
</dbReference>
<dbReference type="OrthoDB" id="413400at2759"/>
<protein>
    <recommendedName>
        <fullName evidence="2">von Hippel-Lindau disease tumour suppressor beta domain-containing protein</fullName>
    </recommendedName>
</protein>
<evidence type="ECO:0000259" key="2">
    <source>
        <dbReference type="Pfam" id="PF01847"/>
    </source>
</evidence>
<dbReference type="InterPro" id="IPR037139">
    <property type="entry name" value="VHL_alpha_dom_sf"/>
</dbReference>
<reference evidence="3" key="1">
    <citation type="submission" date="2015-07" db="EMBL/GenBank/DDBJ databases">
        <title>MeaNS - Measles Nucleotide Surveillance Program.</title>
        <authorList>
            <person name="Tran T."/>
            <person name="Druce J."/>
        </authorList>
    </citation>
    <scope>NUCLEOTIDE SEQUENCE</scope>
    <source>
        <strain evidence="3">UCB-OBI-ISO-001</strain>
        <tissue evidence="3">Gonad</tissue>
    </source>
</reference>
<evidence type="ECO:0000256" key="1">
    <source>
        <dbReference type="ARBA" id="ARBA00010057"/>
    </source>
</evidence>
<dbReference type="InterPro" id="IPR036208">
    <property type="entry name" value="VHL_sf"/>
</dbReference>
<dbReference type="InterPro" id="IPR022772">
    <property type="entry name" value="VHL_tumour_suppress_b/a_dom"/>
</dbReference>
<proteinExistence type="inferred from homology"/>
<dbReference type="KEGG" id="obi:106868400"/>
<dbReference type="Gene3D" id="2.60.40.780">
    <property type="entry name" value="von Hippel-Lindau disease tumour suppressor, beta domain"/>
    <property type="match status" value="1"/>
</dbReference>
<dbReference type="Pfam" id="PF01847">
    <property type="entry name" value="VHL"/>
    <property type="match status" value="1"/>
</dbReference>
<gene>
    <name evidence="3" type="ORF">OCBIM_22005203mg</name>
</gene>
<sequence length="157" mass="18351">MSEVEAPRVKSQPSCQKSYIRFMNCTEREVDIVWLNYEGVSVHYKTLSSQHWVDVNTFVGHPWIFRDTNTGDKLVVQLKEVYEPVAHCYQRDGTSRRVVNIVIPVYNLKECCLQKLRAIIPCNQIDDLELPKSLIWEMKKYFYKSSYLGKPVSISKS</sequence>
<comment type="similarity">
    <text evidence="1">Belongs to the VHL family.</text>
</comment>
<dbReference type="SUPFAM" id="SSF49468">
    <property type="entry name" value="VHL"/>
    <property type="match status" value="1"/>
</dbReference>
<dbReference type="AlphaFoldDB" id="A0A0L8HV51"/>
<dbReference type="InterPro" id="IPR024053">
    <property type="entry name" value="VHL_beta_dom"/>
</dbReference>
<dbReference type="EMBL" id="KQ417232">
    <property type="protein sequence ID" value="KOF93084.1"/>
    <property type="molecule type" value="Genomic_DNA"/>
</dbReference>
<dbReference type="OMA" id="MNQRVEQ"/>
<name>A0A0L8HV51_OCTBM</name>
<dbReference type="InterPro" id="IPR037140">
    <property type="entry name" value="VHL_beta_dom_sf"/>
</dbReference>
<organism evidence="3">
    <name type="scientific">Octopus bimaculoides</name>
    <name type="common">California two-spotted octopus</name>
    <dbReference type="NCBI Taxonomy" id="37653"/>
    <lineage>
        <taxon>Eukaryota</taxon>
        <taxon>Metazoa</taxon>
        <taxon>Spiralia</taxon>
        <taxon>Lophotrochozoa</taxon>
        <taxon>Mollusca</taxon>
        <taxon>Cephalopoda</taxon>
        <taxon>Coleoidea</taxon>
        <taxon>Octopodiformes</taxon>
        <taxon>Octopoda</taxon>
        <taxon>Incirrata</taxon>
        <taxon>Octopodidae</taxon>
        <taxon>Octopus</taxon>
    </lineage>
</organism>
<accession>A0A0L8HV51</accession>
<dbReference type="Gene3D" id="1.10.750.10">
    <property type="entry name" value="von Hippel-Lindau disease tumour suppressor, alpha domain"/>
    <property type="match status" value="1"/>
</dbReference>